<keyword evidence="1" id="KW-0812">Transmembrane</keyword>
<comment type="caution">
    <text evidence="2">The sequence shown here is derived from an EMBL/GenBank/DDBJ whole genome shotgun (WGS) entry which is preliminary data.</text>
</comment>
<sequence>MNDCFGCMHPYPAGHWFYSLQDLLTPLLENPLFYVFSFFFAGMIGAIISRITKLIKTMKHGNNNKISIDNYDQIEIERYMTNEEVGRLVINFMKRTNGEPLLIVFPEYDNGDDNDDKNTRCVK</sequence>
<evidence type="ECO:0000256" key="1">
    <source>
        <dbReference type="SAM" id="Phobius"/>
    </source>
</evidence>
<name>A0A6X8S3P1_SALDZ</name>
<reference evidence="2" key="2">
    <citation type="submission" date="2019-10" db="EMBL/GenBank/DDBJ databases">
        <authorList>
            <consortium name="NCBI Pathogen Detection Project"/>
        </authorList>
    </citation>
    <scope>NUCLEOTIDE SEQUENCE</scope>
    <source>
        <strain evidence="2">Salmonella enterica</strain>
    </source>
</reference>
<accession>A0A6X8S3P1</accession>
<evidence type="ECO:0000313" key="2">
    <source>
        <dbReference type="EMBL" id="HAB2187218.1"/>
    </source>
</evidence>
<dbReference type="EMBL" id="DAAFZM010000045">
    <property type="protein sequence ID" value="HAB2187218.1"/>
    <property type="molecule type" value="Genomic_DNA"/>
</dbReference>
<keyword evidence="1" id="KW-0472">Membrane</keyword>
<protein>
    <submittedName>
        <fullName evidence="2">Uncharacterized protein</fullName>
    </submittedName>
</protein>
<organism evidence="2">
    <name type="scientific">Salmonella diarizonae</name>
    <dbReference type="NCBI Taxonomy" id="59204"/>
    <lineage>
        <taxon>Bacteria</taxon>
        <taxon>Pseudomonadati</taxon>
        <taxon>Pseudomonadota</taxon>
        <taxon>Gammaproteobacteria</taxon>
        <taxon>Enterobacterales</taxon>
        <taxon>Enterobacteriaceae</taxon>
        <taxon>Salmonella</taxon>
    </lineage>
</organism>
<dbReference type="AlphaFoldDB" id="A0A6X8S3P1"/>
<proteinExistence type="predicted"/>
<feature type="transmembrane region" description="Helical" evidence="1">
    <location>
        <begin position="32"/>
        <end position="51"/>
    </location>
</feature>
<gene>
    <name evidence="2" type="ORF">GB348_22000</name>
</gene>
<reference evidence="2" key="1">
    <citation type="journal article" date="2018" name="Genome Biol.">
        <title>SKESA: strategic k-mer extension for scrupulous assemblies.</title>
        <authorList>
            <person name="Souvorov A."/>
            <person name="Agarwala R."/>
            <person name="Lipman D.J."/>
        </authorList>
    </citation>
    <scope>NUCLEOTIDE SEQUENCE</scope>
    <source>
        <strain evidence="2">Salmonella enterica</strain>
    </source>
</reference>
<keyword evidence="1" id="KW-1133">Transmembrane helix</keyword>